<dbReference type="PANTHER" id="PTHR36973">
    <property type="entry name" value="SLL1456 PROTEIN-RELATED"/>
    <property type="match status" value="1"/>
</dbReference>
<keyword evidence="3" id="KW-1185">Reference proteome</keyword>
<dbReference type="PANTHER" id="PTHR36973:SF4">
    <property type="entry name" value="NODULATION PROTEIN"/>
    <property type="match status" value="1"/>
</dbReference>
<dbReference type="InterPro" id="IPR029063">
    <property type="entry name" value="SAM-dependent_MTases_sf"/>
</dbReference>
<protein>
    <recommendedName>
        <fullName evidence="1">Methyltransferase FkbM domain-containing protein</fullName>
    </recommendedName>
</protein>
<comment type="caution">
    <text evidence="2">The sequence shown here is derived from an EMBL/GenBank/DDBJ whole genome shotgun (WGS) entry which is preliminary data.</text>
</comment>
<evidence type="ECO:0000313" key="3">
    <source>
        <dbReference type="Proteomes" id="UP000598271"/>
    </source>
</evidence>
<dbReference type="EMBL" id="BMXF01000001">
    <property type="protein sequence ID" value="GHB59210.1"/>
    <property type="molecule type" value="Genomic_DNA"/>
</dbReference>
<dbReference type="RefSeq" id="WP_189563337.1">
    <property type="nucleotide sequence ID" value="NZ_BMXF01000001.1"/>
</dbReference>
<proteinExistence type="predicted"/>
<dbReference type="NCBIfam" id="TIGR01444">
    <property type="entry name" value="fkbM_fam"/>
    <property type="match status" value="1"/>
</dbReference>
<name>A0A8J3D802_9BACT</name>
<accession>A0A8J3D802</accession>
<dbReference type="GO" id="GO:0008171">
    <property type="term" value="F:O-methyltransferase activity"/>
    <property type="evidence" value="ECO:0007669"/>
    <property type="project" value="TreeGrafter"/>
</dbReference>
<dbReference type="InterPro" id="IPR053188">
    <property type="entry name" value="FkbM_Methyltransferase"/>
</dbReference>
<dbReference type="Proteomes" id="UP000598271">
    <property type="component" value="Unassembled WGS sequence"/>
</dbReference>
<dbReference type="AlphaFoldDB" id="A0A8J3D802"/>
<dbReference type="SUPFAM" id="SSF53335">
    <property type="entry name" value="S-adenosyl-L-methionine-dependent methyltransferases"/>
    <property type="match status" value="1"/>
</dbReference>
<gene>
    <name evidence="2" type="ORF">GCM10007390_11090</name>
</gene>
<reference evidence="2 3" key="1">
    <citation type="journal article" date="2014" name="Int. J. Syst. Evol. Microbiol.">
        <title>Complete genome sequence of Corynebacterium casei LMG S-19264T (=DSM 44701T), isolated from a smear-ripened cheese.</title>
        <authorList>
            <consortium name="US DOE Joint Genome Institute (JGI-PGF)"/>
            <person name="Walter F."/>
            <person name="Albersmeier A."/>
            <person name="Kalinowski J."/>
            <person name="Ruckert C."/>
        </authorList>
    </citation>
    <scope>NUCLEOTIDE SEQUENCE [LARGE SCALE GENOMIC DNA]</scope>
    <source>
        <strain evidence="2 3">KCTC 12866</strain>
    </source>
</reference>
<organism evidence="2 3">
    <name type="scientific">Persicitalea jodogahamensis</name>
    <dbReference type="NCBI Taxonomy" id="402147"/>
    <lineage>
        <taxon>Bacteria</taxon>
        <taxon>Pseudomonadati</taxon>
        <taxon>Bacteroidota</taxon>
        <taxon>Cytophagia</taxon>
        <taxon>Cytophagales</taxon>
        <taxon>Spirosomataceae</taxon>
        <taxon>Persicitalea</taxon>
    </lineage>
</organism>
<dbReference type="InterPro" id="IPR006342">
    <property type="entry name" value="FkbM_mtfrase"/>
</dbReference>
<sequence length="237" mass="27090">MKNQIQNTLNRFGYKLGRYPDESQRRRSKLFEINKINTVIDVGANFGQYATEIRRDGYQGKIVSFEPIGHVFNELKKLSDKDNSWKSVNIALGDRDEKATINISNNIASSSLLGMKDGKIDSYKNEIFYTGTESITVKTLDSIFEKYFNPEVDTIFLKIDAQGYESKILDGAANCLEFVKGLQIEMSLVELYNGETLFLPMLNRLSSLGFDLKGIELGFYDQRTMELFQVDGIFYKK</sequence>
<dbReference type="Gene3D" id="3.40.50.150">
    <property type="entry name" value="Vaccinia Virus protein VP39"/>
    <property type="match status" value="1"/>
</dbReference>
<dbReference type="Pfam" id="PF05050">
    <property type="entry name" value="Methyltransf_21"/>
    <property type="match status" value="1"/>
</dbReference>
<evidence type="ECO:0000313" key="2">
    <source>
        <dbReference type="EMBL" id="GHB59210.1"/>
    </source>
</evidence>
<evidence type="ECO:0000259" key="1">
    <source>
        <dbReference type="Pfam" id="PF05050"/>
    </source>
</evidence>
<feature type="domain" description="Methyltransferase FkbM" evidence="1">
    <location>
        <begin position="41"/>
        <end position="211"/>
    </location>
</feature>